<dbReference type="EMBL" id="JPRL01000001">
    <property type="protein sequence ID" value="KFF04111.1"/>
    <property type="molecule type" value="Genomic_DNA"/>
</dbReference>
<evidence type="ECO:0000313" key="1">
    <source>
        <dbReference type="EMBL" id="KFF04111.1"/>
    </source>
</evidence>
<protein>
    <submittedName>
        <fullName evidence="1">Uncharacterized protein</fullName>
    </submittedName>
</protein>
<dbReference type="eggNOG" id="COG3391">
    <property type="taxonomic scope" value="Bacteria"/>
</dbReference>
<proteinExistence type="predicted"/>
<dbReference type="InterPro" id="IPR011048">
    <property type="entry name" value="Haem_d1_sf"/>
</dbReference>
<dbReference type="InterPro" id="IPR015943">
    <property type="entry name" value="WD40/YVTN_repeat-like_dom_sf"/>
</dbReference>
<dbReference type="SUPFAM" id="SSF51004">
    <property type="entry name" value="C-terminal (heme d1) domain of cytochrome cd1-nitrite reductase"/>
    <property type="match status" value="1"/>
</dbReference>
<dbReference type="RefSeq" id="WP_035679925.1">
    <property type="nucleotide sequence ID" value="NZ_JPRL01000001.1"/>
</dbReference>
<organism evidence="1 2">
    <name type="scientific">Flavobacterium reichenbachii</name>
    <dbReference type="NCBI Taxonomy" id="362418"/>
    <lineage>
        <taxon>Bacteria</taxon>
        <taxon>Pseudomonadati</taxon>
        <taxon>Bacteroidota</taxon>
        <taxon>Flavobacteriia</taxon>
        <taxon>Flavobacteriales</taxon>
        <taxon>Flavobacteriaceae</taxon>
        <taxon>Flavobacterium</taxon>
    </lineage>
</organism>
<name>A0A085ZI47_9FLAO</name>
<keyword evidence="2" id="KW-1185">Reference proteome</keyword>
<dbReference type="PANTHER" id="PTHR47197">
    <property type="entry name" value="PROTEIN NIRF"/>
    <property type="match status" value="1"/>
</dbReference>
<gene>
    <name evidence="1" type="ORF">IW19_00565</name>
</gene>
<sequence>MKFLKHTSVIISLIIYNFSFGQSKNYILILAKAEKKMIVLDYTTLDTIAKIPAGEDPHEIVTNDDNSLAYISNPVMNGNGHEIHVINLKTLKPENVIDTKPFVIPHGLVYQNDKLWFTAQGSKSVVLYDIKEKKIDQVFGTGQDFTHLIQVAPDGNRFYTTNVESGTLSIYEKKEIPPYMPPTGVLPANAKPRLEWRQDLINVGFGSEGFDISKDGTELWTARPDGYIVIVDLVKKEIKAKIDSKVLGLHRLKITPDGKTVCIVSVKTGDLLFYNAQTRKLEQKINIGQGAGIYMDAKSNRMFISCTPNNYVVVIDLATRKEIKRITVGRPDNITSVTIK</sequence>
<dbReference type="Proteomes" id="UP000028715">
    <property type="component" value="Unassembled WGS sequence"/>
</dbReference>
<dbReference type="Gene3D" id="2.130.10.10">
    <property type="entry name" value="YVTN repeat-like/Quinoprotein amine dehydrogenase"/>
    <property type="match status" value="2"/>
</dbReference>
<accession>A0A085ZI47</accession>
<dbReference type="AlphaFoldDB" id="A0A085ZI47"/>
<dbReference type="STRING" id="362418.IW19_00565"/>
<comment type="caution">
    <text evidence="1">The sequence shown here is derived from an EMBL/GenBank/DDBJ whole genome shotgun (WGS) entry which is preliminary data.</text>
</comment>
<evidence type="ECO:0000313" key="2">
    <source>
        <dbReference type="Proteomes" id="UP000028715"/>
    </source>
</evidence>
<reference evidence="1 2" key="1">
    <citation type="submission" date="2014-07" db="EMBL/GenBank/DDBJ databases">
        <title>Genome of Flavobacterium reichenbachii LMG 25512.</title>
        <authorList>
            <person name="Stropko S.J."/>
            <person name="Pipes S.E."/>
            <person name="Newman J.D."/>
        </authorList>
    </citation>
    <scope>NUCLEOTIDE SEQUENCE [LARGE SCALE GENOMIC DNA]</scope>
    <source>
        <strain evidence="1 2">LMG 25512</strain>
    </source>
</reference>
<dbReference type="InterPro" id="IPR051200">
    <property type="entry name" value="Host-pathogen_enzymatic-act"/>
</dbReference>
<dbReference type="OrthoDB" id="9803927at2"/>
<dbReference type="PANTHER" id="PTHR47197:SF3">
    <property type="entry name" value="DIHYDRO-HEME D1 DEHYDROGENASE"/>
    <property type="match status" value="1"/>
</dbReference>